<dbReference type="CDD" id="cd09274">
    <property type="entry name" value="RNase_HI_RT_Ty3"/>
    <property type="match status" value="1"/>
</dbReference>
<feature type="region of interest" description="Disordered" evidence="8">
    <location>
        <begin position="1355"/>
        <end position="1379"/>
    </location>
</feature>
<dbReference type="GO" id="GO:0004519">
    <property type="term" value="F:endonuclease activity"/>
    <property type="evidence" value="ECO:0007669"/>
    <property type="project" value="UniProtKB-KW"/>
</dbReference>
<dbReference type="InterPro" id="IPR043502">
    <property type="entry name" value="DNA/RNA_pol_sf"/>
</dbReference>
<dbReference type="GO" id="GO:0003676">
    <property type="term" value="F:nucleic acid binding"/>
    <property type="evidence" value="ECO:0007669"/>
    <property type="project" value="InterPro"/>
</dbReference>
<dbReference type="Gene3D" id="3.30.70.270">
    <property type="match status" value="2"/>
</dbReference>
<feature type="domain" description="CCHC-type" evidence="9">
    <location>
        <begin position="295"/>
        <end position="309"/>
    </location>
</feature>
<dbReference type="EC" id="2.7.7.49" evidence="1"/>
<dbReference type="SUPFAM" id="SSF53098">
    <property type="entry name" value="Ribonuclease H-like"/>
    <property type="match status" value="1"/>
</dbReference>
<dbReference type="InterPro" id="IPR012337">
    <property type="entry name" value="RNaseH-like_sf"/>
</dbReference>
<keyword evidence="6" id="KW-0511">Multifunctional enzyme</keyword>
<dbReference type="Pfam" id="PF00665">
    <property type="entry name" value="rve"/>
    <property type="match status" value="1"/>
</dbReference>
<dbReference type="PANTHER" id="PTHR37984:SF5">
    <property type="entry name" value="PROTEIN NYNRIN-LIKE"/>
    <property type="match status" value="1"/>
</dbReference>
<feature type="domain" description="Integrase catalytic" evidence="10">
    <location>
        <begin position="1070"/>
        <end position="1222"/>
    </location>
</feature>
<dbReference type="Gene3D" id="3.30.420.10">
    <property type="entry name" value="Ribonuclease H-like superfamily/Ribonuclease H"/>
    <property type="match status" value="1"/>
</dbReference>
<organism evidence="11 12">
    <name type="scientific">Bicyclus anynana</name>
    <name type="common">Squinting bush brown butterfly</name>
    <dbReference type="NCBI Taxonomy" id="110368"/>
    <lineage>
        <taxon>Eukaryota</taxon>
        <taxon>Metazoa</taxon>
        <taxon>Ecdysozoa</taxon>
        <taxon>Arthropoda</taxon>
        <taxon>Hexapoda</taxon>
        <taxon>Insecta</taxon>
        <taxon>Pterygota</taxon>
        <taxon>Neoptera</taxon>
        <taxon>Endopterygota</taxon>
        <taxon>Lepidoptera</taxon>
        <taxon>Glossata</taxon>
        <taxon>Ditrysia</taxon>
        <taxon>Papilionoidea</taxon>
        <taxon>Nymphalidae</taxon>
        <taxon>Satyrinae</taxon>
        <taxon>Satyrini</taxon>
        <taxon>Mycalesina</taxon>
        <taxon>Bicyclus</taxon>
    </lineage>
</organism>
<keyword evidence="5" id="KW-0378">Hydrolase</keyword>
<dbReference type="SUPFAM" id="SSF50630">
    <property type="entry name" value="Acid proteases"/>
    <property type="match status" value="1"/>
</dbReference>
<keyword evidence="3" id="KW-0548">Nucleotidyltransferase</keyword>
<dbReference type="InterPro" id="IPR036397">
    <property type="entry name" value="RNaseH_sf"/>
</dbReference>
<evidence type="ECO:0000256" key="8">
    <source>
        <dbReference type="SAM" id="MobiDB-lite"/>
    </source>
</evidence>
<proteinExistence type="predicted"/>
<gene>
    <name evidence="12" type="primary">LOC112047194</name>
</gene>
<evidence type="ECO:0000256" key="7">
    <source>
        <dbReference type="PROSITE-ProRule" id="PRU00047"/>
    </source>
</evidence>
<dbReference type="InterPro" id="IPR000477">
    <property type="entry name" value="RT_dom"/>
</dbReference>
<protein>
    <recommendedName>
        <fullName evidence="1">RNA-directed DNA polymerase</fullName>
        <ecNumber evidence="1">2.7.7.49</ecNumber>
    </recommendedName>
</protein>
<dbReference type="InterPro" id="IPR041588">
    <property type="entry name" value="Integrase_H2C2"/>
</dbReference>
<feature type="compositionally biased region" description="Basic and acidic residues" evidence="8">
    <location>
        <begin position="230"/>
        <end position="239"/>
    </location>
</feature>
<dbReference type="InterPro" id="IPR021109">
    <property type="entry name" value="Peptidase_aspartic_dom_sf"/>
</dbReference>
<dbReference type="PANTHER" id="PTHR37984">
    <property type="entry name" value="PROTEIN CBG26694"/>
    <property type="match status" value="1"/>
</dbReference>
<dbReference type="InterPro" id="IPR001584">
    <property type="entry name" value="Integrase_cat-core"/>
</dbReference>
<evidence type="ECO:0000259" key="10">
    <source>
        <dbReference type="PROSITE" id="PS50994"/>
    </source>
</evidence>
<dbReference type="Pfam" id="PF00078">
    <property type="entry name" value="RVT_1"/>
    <property type="match status" value="1"/>
</dbReference>
<evidence type="ECO:0000313" key="11">
    <source>
        <dbReference type="Proteomes" id="UP001652582"/>
    </source>
</evidence>
<dbReference type="Proteomes" id="UP001652582">
    <property type="component" value="Chromosome 20"/>
</dbReference>
<dbReference type="InterPro" id="IPR001878">
    <property type="entry name" value="Znf_CCHC"/>
</dbReference>
<name>A0A6J1MWI1_BICAN</name>
<evidence type="ECO:0000259" key="9">
    <source>
        <dbReference type="PROSITE" id="PS50158"/>
    </source>
</evidence>
<keyword evidence="7" id="KW-0863">Zinc-finger</keyword>
<keyword evidence="7" id="KW-0862">Zinc</keyword>
<dbReference type="GO" id="GO:0042575">
    <property type="term" value="C:DNA polymerase complex"/>
    <property type="evidence" value="ECO:0007669"/>
    <property type="project" value="UniProtKB-ARBA"/>
</dbReference>
<accession>A0A6J1MWI1</accession>
<evidence type="ECO:0000256" key="2">
    <source>
        <dbReference type="ARBA" id="ARBA00022679"/>
    </source>
</evidence>
<sequence>MVNRVVTIISLSIYFSGDEVVKMSIGKISEFNMHSDNWKLYVERLEQYFKVNKIDSDLYVPTLITVMGAECYELLVNLCTPAKPTSKTFSELTVILEKHLQPKPSILAERFKFRHRKQREGESIAEYVAILKCLSKTCEFGNWLEESLRDQFVCGITSETIRQRLFAEEKLDFGKAYGLAMSLEAAEKNAAIVEAPPSSSSGLSSGASKFAECQAIAGAGRRRAPGGGAEARRVDDDGRGRRRQSGFPQGVRADVRSAVNPLTGSVSAQGNRCSVCGLFHKGGGRDTCKYRQYFCRICGSQGHLRRVCPYLANQHRVEVTEGPSTTAGSDNSEDSDEVISTCINNLSIQQCKPIEVTLNIQGQDLTMECDTGSAVSCISYNLYKRKFSDLKLFNSKLQLRYYTGECISPVGLLKPLVRYGQTKKYLDLYVINNGKTSLLGRQWLIELNVRIPSFVSSVNSIVEEVFNMEKFSSRYCNVFADGLGRFTGGRVSIRLRADAKPVFMRARPLAYALREPVERALEQLVRDGILTPVDRSDWATPIVPVIKKDGTIRICADYKLTLNKLIEVDRYPLPKVDDLLTRVNGGQRFSKIDLSQAYAQFELDESKQYSVIATHKGLYMYNRLVYGLASSPGIFQKKLEALFADLPQVGVFLDDIIITGRNDKEHTSNLHKVFDRLQEYGLRVRKEKCVFFAESINYLGYCISKNGVHTCPDKVKAIVDTPAPSDVSQLRAFIGMVMYYAKFIKNVSTILAPLYNLLRAKNKFVWCERCEAAFREIKRLLVSSEVLVHYSPDLPLVLTADASSTGLGAVISHLTPEGERPIAFASRTLTSAERAYAQIDREALAIIYGVKKFHQFLYGREFILRTDHKALTFIFGHKTGIPVMAASRIQRWAILLAGYNYKIEFVTSAENCADGLSRLPLIKKECRRTEGLTYLNFVENFLPVTNDNIRINTSRDKLLSRVFLYMQSGWPTKCPDDEVRPYYVRRHELYIDRGCIMWGYRVVIPQSLRSEILKQLHISHMGIVKTKSLARSYVWWPRIDNDIEVVCQKCETCAAEAPAPPRASPSPWPSSLEPWSRIHVDFLGPFKGKTFFVVIDASTKWLEIFEMSRTTAHAVIKILRETFARYGLPTQVISDRGPPFTSNEFMKFLKDNGINQSYSPAYHPSSNGAAENAVKLCKRAIKKAYRDGLDVDAALQTFLLAYRNSVHSSTGDTPAMLLQKRPLRSRLDLLRPNRERETRVLEAQRKQVEYAGGVTRQLAEGEAVWTREYGGNEKWVKGKICRQEGTRRYVVDNGDGKMMQRHVDQIRRRSRLSDVACPMSDKELSSTESEVAVEESVVVPEEGASEIVVGKELQMHKDLPSSASTQLSPPALPSPQPTAVVENRPKRVRNPVVRFRIE</sequence>
<dbReference type="GO" id="GO:0015074">
    <property type="term" value="P:DNA integration"/>
    <property type="evidence" value="ECO:0007669"/>
    <property type="project" value="InterPro"/>
</dbReference>
<dbReference type="Gene3D" id="3.10.10.10">
    <property type="entry name" value="HIV Type 1 Reverse Transcriptase, subunit A, domain 1"/>
    <property type="match status" value="1"/>
</dbReference>
<dbReference type="GeneID" id="112047194"/>
<keyword evidence="7" id="KW-0479">Metal-binding</keyword>
<keyword evidence="11" id="KW-1185">Reference proteome</keyword>
<reference evidence="12" key="1">
    <citation type="submission" date="2025-08" db="UniProtKB">
        <authorList>
            <consortium name="RefSeq"/>
        </authorList>
    </citation>
    <scope>IDENTIFICATION</scope>
</reference>
<dbReference type="PROSITE" id="PS50994">
    <property type="entry name" value="INTEGRASE"/>
    <property type="match status" value="1"/>
</dbReference>
<dbReference type="CDD" id="cd01647">
    <property type="entry name" value="RT_LTR"/>
    <property type="match status" value="1"/>
</dbReference>
<dbReference type="Pfam" id="PF17921">
    <property type="entry name" value="Integrase_H2C2"/>
    <property type="match status" value="1"/>
</dbReference>
<dbReference type="OrthoDB" id="10058156at2759"/>
<feature type="region of interest" description="Disordered" evidence="8">
    <location>
        <begin position="219"/>
        <end position="254"/>
    </location>
</feature>
<dbReference type="SUPFAM" id="SSF56672">
    <property type="entry name" value="DNA/RNA polymerases"/>
    <property type="match status" value="1"/>
</dbReference>
<keyword evidence="4" id="KW-0540">Nuclease</keyword>
<dbReference type="InterPro" id="IPR050951">
    <property type="entry name" value="Retrovirus_Pol_polyprotein"/>
</dbReference>
<dbReference type="InterPro" id="IPR043128">
    <property type="entry name" value="Rev_trsase/Diguanyl_cyclase"/>
</dbReference>
<dbReference type="Gene3D" id="1.10.340.70">
    <property type="match status" value="1"/>
</dbReference>
<evidence type="ECO:0000256" key="6">
    <source>
        <dbReference type="ARBA" id="ARBA00023268"/>
    </source>
</evidence>
<dbReference type="RefSeq" id="XP_023939985.2">
    <property type="nucleotide sequence ID" value="XM_024084217.2"/>
</dbReference>
<evidence type="ECO:0000256" key="4">
    <source>
        <dbReference type="ARBA" id="ARBA00022722"/>
    </source>
</evidence>
<dbReference type="PROSITE" id="PS50158">
    <property type="entry name" value="ZF_CCHC"/>
    <property type="match status" value="1"/>
</dbReference>
<dbReference type="Pfam" id="PF17919">
    <property type="entry name" value="RT_RNaseH_2"/>
    <property type="match status" value="1"/>
</dbReference>
<keyword evidence="2" id="KW-0808">Transferase</keyword>
<dbReference type="InterPro" id="IPR041577">
    <property type="entry name" value="RT_RNaseH_2"/>
</dbReference>
<dbReference type="Gene3D" id="2.40.70.10">
    <property type="entry name" value="Acid Proteases"/>
    <property type="match status" value="1"/>
</dbReference>
<dbReference type="GO" id="GO:0008270">
    <property type="term" value="F:zinc ion binding"/>
    <property type="evidence" value="ECO:0007669"/>
    <property type="project" value="UniProtKB-KW"/>
</dbReference>
<feature type="compositionally biased region" description="Low complexity" evidence="8">
    <location>
        <begin position="1360"/>
        <end position="1369"/>
    </location>
</feature>
<dbReference type="GO" id="GO:0003964">
    <property type="term" value="F:RNA-directed DNA polymerase activity"/>
    <property type="evidence" value="ECO:0007669"/>
    <property type="project" value="UniProtKB-KW"/>
</dbReference>
<evidence type="ECO:0000313" key="12">
    <source>
        <dbReference type="RefSeq" id="XP_023939985.2"/>
    </source>
</evidence>
<keyword evidence="5" id="KW-0255">Endonuclease</keyword>
<evidence type="ECO:0000256" key="1">
    <source>
        <dbReference type="ARBA" id="ARBA00012493"/>
    </source>
</evidence>
<evidence type="ECO:0000256" key="3">
    <source>
        <dbReference type="ARBA" id="ARBA00022695"/>
    </source>
</evidence>
<evidence type="ECO:0000256" key="5">
    <source>
        <dbReference type="ARBA" id="ARBA00022759"/>
    </source>
</evidence>
<dbReference type="KEGG" id="bany:112047194"/>